<accession>A0A2R6P231</accession>
<feature type="compositionally biased region" description="Basic and acidic residues" evidence="1">
    <location>
        <begin position="34"/>
        <end position="44"/>
    </location>
</feature>
<sequence length="322" mass="35580">MTLTSPSPSLIPPSYSISSSKLSFDMPSASSRVVPDHHQYKDVPQRVAASPNPKPTLISLHSPISRLASSTSSGSGLVNSSVSALDTLKVDGRHAQPVPPTSAAKTHVANQYQAASTRIPYLPNGEWYRKQSRSQGAQQSQMEINFGWLRDFRAGCVATKCNIRESYAQKVVQSKDLHLRELAKKFVEAAVQGHGICSEDGPLIQSLASIFAWEIYNRLKQDSASGLSKTFKSELERHMRTQIDLEVNTWWSARIESEVQCWATEHASASARSRESLSKITTDVAEEANFEPEPYIPQTSIPTLVPRRGPLSRPPRRNTART</sequence>
<proteinExistence type="predicted"/>
<feature type="region of interest" description="Disordered" evidence="1">
    <location>
        <begin position="288"/>
        <end position="322"/>
    </location>
</feature>
<evidence type="ECO:0000256" key="1">
    <source>
        <dbReference type="SAM" id="MobiDB-lite"/>
    </source>
</evidence>
<dbReference type="Proteomes" id="UP000186601">
    <property type="component" value="Unassembled WGS sequence"/>
</dbReference>
<organism evidence="2 3">
    <name type="scientific">Hermanssonia centrifuga</name>
    <dbReference type="NCBI Taxonomy" id="98765"/>
    <lineage>
        <taxon>Eukaryota</taxon>
        <taxon>Fungi</taxon>
        <taxon>Dikarya</taxon>
        <taxon>Basidiomycota</taxon>
        <taxon>Agaricomycotina</taxon>
        <taxon>Agaricomycetes</taxon>
        <taxon>Polyporales</taxon>
        <taxon>Meruliaceae</taxon>
        <taxon>Hermanssonia</taxon>
    </lineage>
</organism>
<feature type="region of interest" description="Disordered" evidence="1">
    <location>
        <begin position="22"/>
        <end position="54"/>
    </location>
</feature>
<protein>
    <submittedName>
        <fullName evidence="2">Uncharacterized protein</fullName>
    </submittedName>
</protein>
<evidence type="ECO:0000313" key="3">
    <source>
        <dbReference type="Proteomes" id="UP000186601"/>
    </source>
</evidence>
<name>A0A2R6P231_9APHY</name>
<gene>
    <name evidence="2" type="ORF">PHLCEN_2v5567</name>
</gene>
<comment type="caution">
    <text evidence="2">The sequence shown here is derived from an EMBL/GenBank/DDBJ whole genome shotgun (WGS) entry which is preliminary data.</text>
</comment>
<keyword evidence="3" id="KW-1185">Reference proteome</keyword>
<dbReference type="AlphaFoldDB" id="A0A2R6P231"/>
<evidence type="ECO:0000313" key="2">
    <source>
        <dbReference type="EMBL" id="PSR83951.1"/>
    </source>
</evidence>
<dbReference type="EMBL" id="MLYV02000549">
    <property type="protein sequence ID" value="PSR83951.1"/>
    <property type="molecule type" value="Genomic_DNA"/>
</dbReference>
<reference evidence="2 3" key="1">
    <citation type="submission" date="2018-02" db="EMBL/GenBank/DDBJ databases">
        <title>Genome sequence of the basidiomycete white-rot fungus Phlebia centrifuga.</title>
        <authorList>
            <person name="Granchi Z."/>
            <person name="Peng M."/>
            <person name="de Vries R.P."/>
            <person name="Hilden K."/>
            <person name="Makela M.R."/>
            <person name="Grigoriev I."/>
            <person name="Riley R."/>
        </authorList>
    </citation>
    <scope>NUCLEOTIDE SEQUENCE [LARGE SCALE GENOMIC DNA]</scope>
    <source>
        <strain evidence="2 3">FBCC195</strain>
    </source>
</reference>